<gene>
    <name evidence="8" type="ORF">D0Y65_037922</name>
</gene>
<dbReference type="GO" id="GO:0046983">
    <property type="term" value="F:protein dimerization activity"/>
    <property type="evidence" value="ECO:0007669"/>
    <property type="project" value="InterPro"/>
</dbReference>
<dbReference type="EMBL" id="QZWG01000014">
    <property type="protein sequence ID" value="RZB67826.1"/>
    <property type="molecule type" value="Genomic_DNA"/>
</dbReference>
<evidence type="ECO:0000256" key="3">
    <source>
        <dbReference type="ARBA" id="ARBA00023125"/>
    </source>
</evidence>
<organism evidence="8 9">
    <name type="scientific">Glycine soja</name>
    <name type="common">Wild soybean</name>
    <dbReference type="NCBI Taxonomy" id="3848"/>
    <lineage>
        <taxon>Eukaryota</taxon>
        <taxon>Viridiplantae</taxon>
        <taxon>Streptophyta</taxon>
        <taxon>Embryophyta</taxon>
        <taxon>Tracheophyta</taxon>
        <taxon>Spermatophyta</taxon>
        <taxon>Magnoliopsida</taxon>
        <taxon>eudicotyledons</taxon>
        <taxon>Gunneridae</taxon>
        <taxon>Pentapetalae</taxon>
        <taxon>rosids</taxon>
        <taxon>fabids</taxon>
        <taxon>Fabales</taxon>
        <taxon>Fabaceae</taxon>
        <taxon>Papilionoideae</taxon>
        <taxon>50 kb inversion clade</taxon>
        <taxon>NPAAA clade</taxon>
        <taxon>indigoferoid/millettioid clade</taxon>
        <taxon>Phaseoleae</taxon>
        <taxon>Glycine</taxon>
        <taxon>Glycine subgen. Soja</taxon>
    </lineage>
</organism>
<evidence type="ECO:0000256" key="4">
    <source>
        <dbReference type="ARBA" id="ARBA00023163"/>
    </source>
</evidence>
<protein>
    <submittedName>
        <fullName evidence="8">Putative transcription factor bHLH086</fullName>
    </submittedName>
</protein>
<evidence type="ECO:0000256" key="6">
    <source>
        <dbReference type="SAM" id="MobiDB-lite"/>
    </source>
</evidence>
<keyword evidence="9" id="KW-1185">Reference proteome</keyword>
<sequence length="293" mass="32482">MALSLTSNGVNEYQKCVVEEEDGSQSTNGLSNDSASAITNSPPLCGNEYVHKSTHYQLEEAESLINFKANDQYNNLMQGSESFLSFQQSWMFSKESNLHEGYNQWNHVISPKSPTDMRLVQNFSCFETATGYSSIFNGAKDKQHGESSSSGWLYSEPNVPSDSLHESAAQELVLKKRSFMGENMQVTNAKKPCTSASKAAKPKSNPSQDPQSVAAKNRRERISERLKILQELVPNGSKVDLVTMLEKAISYVKFLQLQVKVLAADEFWPVQGGKAPDISQVRQAIDAILSSQR</sequence>
<dbReference type="InterPro" id="IPR045843">
    <property type="entry name" value="IND-like"/>
</dbReference>
<dbReference type="PROSITE" id="PS50888">
    <property type="entry name" value="BHLH"/>
    <property type="match status" value="1"/>
</dbReference>
<evidence type="ECO:0000259" key="7">
    <source>
        <dbReference type="PROSITE" id="PS50888"/>
    </source>
</evidence>
<comment type="caution">
    <text evidence="8">The sequence shown here is derived from an EMBL/GenBank/DDBJ whole genome shotgun (WGS) entry which is preliminary data.</text>
</comment>
<evidence type="ECO:0000313" key="9">
    <source>
        <dbReference type="Proteomes" id="UP000289340"/>
    </source>
</evidence>
<dbReference type="SMR" id="A0A445H2N2"/>
<dbReference type="InterPro" id="IPR036638">
    <property type="entry name" value="HLH_DNA-bd_sf"/>
</dbReference>
<dbReference type="AlphaFoldDB" id="A0A445H2N2"/>
<evidence type="ECO:0000256" key="1">
    <source>
        <dbReference type="ARBA" id="ARBA00004123"/>
    </source>
</evidence>
<proteinExistence type="predicted"/>
<dbReference type="GO" id="GO:0003677">
    <property type="term" value="F:DNA binding"/>
    <property type="evidence" value="ECO:0007669"/>
    <property type="project" value="UniProtKB-KW"/>
</dbReference>
<dbReference type="SMART" id="SM00353">
    <property type="entry name" value="HLH"/>
    <property type="match status" value="1"/>
</dbReference>
<dbReference type="GO" id="GO:0003700">
    <property type="term" value="F:DNA-binding transcription factor activity"/>
    <property type="evidence" value="ECO:0007669"/>
    <property type="project" value="InterPro"/>
</dbReference>
<evidence type="ECO:0000256" key="2">
    <source>
        <dbReference type="ARBA" id="ARBA00023015"/>
    </source>
</evidence>
<dbReference type="SUPFAM" id="SSF47459">
    <property type="entry name" value="HLH, helix-loop-helix DNA-binding domain"/>
    <property type="match status" value="1"/>
</dbReference>
<keyword evidence="4" id="KW-0804">Transcription</keyword>
<feature type="region of interest" description="Disordered" evidence="6">
    <location>
        <begin position="186"/>
        <end position="218"/>
    </location>
</feature>
<dbReference type="Proteomes" id="UP000289340">
    <property type="component" value="Chromosome 14"/>
</dbReference>
<dbReference type="GO" id="GO:0005634">
    <property type="term" value="C:nucleus"/>
    <property type="evidence" value="ECO:0007669"/>
    <property type="project" value="UniProtKB-SubCell"/>
</dbReference>
<keyword evidence="5" id="KW-0539">Nucleus</keyword>
<comment type="subcellular location">
    <subcellularLocation>
        <location evidence="1">Nucleus</location>
    </subcellularLocation>
</comment>
<name>A0A445H2N2_GLYSO</name>
<keyword evidence="2" id="KW-0805">Transcription regulation</keyword>
<dbReference type="InterPro" id="IPR011598">
    <property type="entry name" value="bHLH_dom"/>
</dbReference>
<dbReference type="Gene3D" id="4.10.280.10">
    <property type="entry name" value="Helix-loop-helix DNA-binding domain"/>
    <property type="match status" value="1"/>
</dbReference>
<dbReference type="PANTHER" id="PTHR45914">
    <property type="entry name" value="TRANSCRIPTION FACTOR HEC3-RELATED"/>
    <property type="match status" value="1"/>
</dbReference>
<accession>A0A445H2N2</accession>
<dbReference type="CDD" id="cd11454">
    <property type="entry name" value="bHLH_AtIND_like"/>
    <property type="match status" value="1"/>
</dbReference>
<dbReference type="PANTHER" id="PTHR45914:SF59">
    <property type="entry name" value="TRANSCRIPTION FACTOR BHLH83-LIKE"/>
    <property type="match status" value="1"/>
</dbReference>
<dbReference type="GO" id="GO:0048766">
    <property type="term" value="P:root hair initiation"/>
    <property type="evidence" value="ECO:0007669"/>
    <property type="project" value="UniProtKB-ARBA"/>
</dbReference>
<dbReference type="FunFam" id="4.10.280.10:FF:000046">
    <property type="entry name" value="Transcription factor bHLH83"/>
    <property type="match status" value="1"/>
</dbReference>
<feature type="domain" description="BHLH" evidence="7">
    <location>
        <begin position="206"/>
        <end position="255"/>
    </location>
</feature>
<evidence type="ECO:0000313" key="8">
    <source>
        <dbReference type="EMBL" id="RZB67826.1"/>
    </source>
</evidence>
<dbReference type="Pfam" id="PF00010">
    <property type="entry name" value="HLH"/>
    <property type="match status" value="1"/>
</dbReference>
<evidence type="ECO:0000256" key="5">
    <source>
        <dbReference type="ARBA" id="ARBA00023242"/>
    </source>
</evidence>
<dbReference type="Gramene" id="XM_028344279.1">
    <property type="protein sequence ID" value="XP_028200080.1"/>
    <property type="gene ID" value="LOC114384580"/>
</dbReference>
<reference evidence="8 9" key="1">
    <citation type="submission" date="2018-09" db="EMBL/GenBank/DDBJ databases">
        <title>A high-quality reference genome of wild soybean provides a powerful tool to mine soybean genomes.</title>
        <authorList>
            <person name="Xie M."/>
            <person name="Chung C.Y.L."/>
            <person name="Li M.-W."/>
            <person name="Wong F.-L."/>
            <person name="Chan T.-F."/>
            <person name="Lam H.-M."/>
        </authorList>
    </citation>
    <scope>NUCLEOTIDE SEQUENCE [LARGE SCALE GENOMIC DNA]</scope>
    <source>
        <strain evidence="9">cv. W05</strain>
        <tissue evidence="8">Hypocotyl of etiolated seedlings</tissue>
    </source>
</reference>
<keyword evidence="3" id="KW-0238">DNA-binding</keyword>